<dbReference type="Proteomes" id="UP000501602">
    <property type="component" value="Chromosome"/>
</dbReference>
<accession>A0A6H1UCA7</accession>
<proteinExistence type="predicted"/>
<reference evidence="1 2" key="1">
    <citation type="submission" date="2020-04" db="EMBL/GenBank/DDBJ databases">
        <title>Ferrimonas sp. S7 isolated from sea water.</title>
        <authorList>
            <person name="Bae S.S."/>
            <person name="Baek K."/>
        </authorList>
    </citation>
    <scope>NUCLEOTIDE SEQUENCE [LARGE SCALE GENOMIC DNA]</scope>
    <source>
        <strain evidence="1 2">S7</strain>
    </source>
</reference>
<evidence type="ECO:0000313" key="2">
    <source>
        <dbReference type="Proteomes" id="UP000501602"/>
    </source>
</evidence>
<gene>
    <name evidence="1" type="ORF">HER31_07285</name>
</gene>
<evidence type="ECO:0000313" key="1">
    <source>
        <dbReference type="EMBL" id="QIZ76691.1"/>
    </source>
</evidence>
<protein>
    <recommendedName>
        <fullName evidence="3">Lipoprotein</fullName>
    </recommendedName>
</protein>
<sequence>MRVWALPLLMVTLTGCEQIDIALERYSNPAGLSGCAQPNDIVSVEAIANNANYVIYELDYCYDGSFGENVRINLAPANKENFLPHAPIQAIVGRNQVAITLVSQNFKVDTASIPLTHLEISLDLIGIDQDQTPSRKLLSQVLPLTAELRHATASTKSS</sequence>
<evidence type="ECO:0008006" key="3">
    <source>
        <dbReference type="Google" id="ProtNLM"/>
    </source>
</evidence>
<dbReference type="AlphaFoldDB" id="A0A6H1UCA7"/>
<organism evidence="1 2">
    <name type="scientific">Ferrimonas lipolytica</name>
    <dbReference type="NCBI Taxonomy" id="2724191"/>
    <lineage>
        <taxon>Bacteria</taxon>
        <taxon>Pseudomonadati</taxon>
        <taxon>Pseudomonadota</taxon>
        <taxon>Gammaproteobacteria</taxon>
        <taxon>Alteromonadales</taxon>
        <taxon>Ferrimonadaceae</taxon>
        <taxon>Ferrimonas</taxon>
    </lineage>
</organism>
<dbReference type="KEGG" id="fes:HER31_07285"/>
<dbReference type="EMBL" id="CP051180">
    <property type="protein sequence ID" value="QIZ76691.1"/>
    <property type="molecule type" value="Genomic_DNA"/>
</dbReference>
<name>A0A6H1UCA7_9GAMM</name>
<keyword evidence="2" id="KW-1185">Reference proteome</keyword>
<dbReference type="RefSeq" id="WP_168659952.1">
    <property type="nucleotide sequence ID" value="NZ_CP051180.1"/>
</dbReference>
<dbReference type="PROSITE" id="PS51257">
    <property type="entry name" value="PROKAR_LIPOPROTEIN"/>
    <property type="match status" value="1"/>
</dbReference>